<gene>
    <name evidence="2" type="ORF">PSHT_05415</name>
</gene>
<proteinExistence type="predicted"/>
<organism evidence="2 3">
    <name type="scientific">Puccinia striiformis</name>
    <dbReference type="NCBI Taxonomy" id="27350"/>
    <lineage>
        <taxon>Eukaryota</taxon>
        <taxon>Fungi</taxon>
        <taxon>Dikarya</taxon>
        <taxon>Basidiomycota</taxon>
        <taxon>Pucciniomycotina</taxon>
        <taxon>Pucciniomycetes</taxon>
        <taxon>Pucciniales</taxon>
        <taxon>Pucciniaceae</taxon>
        <taxon>Puccinia</taxon>
    </lineage>
</organism>
<dbReference type="EMBL" id="PKSM01000059">
    <property type="protein sequence ID" value="POW18790.1"/>
    <property type="molecule type" value="Genomic_DNA"/>
</dbReference>
<evidence type="ECO:0000256" key="1">
    <source>
        <dbReference type="SAM" id="MobiDB-lite"/>
    </source>
</evidence>
<feature type="region of interest" description="Disordered" evidence="1">
    <location>
        <begin position="1"/>
        <end position="31"/>
    </location>
</feature>
<reference evidence="3" key="2">
    <citation type="journal article" date="2018" name="BMC Genomics">
        <title>Genomic insights into host adaptation between the wheat stripe rust pathogen (Puccinia striiformis f. sp. tritici) and the barley stripe rust pathogen (Puccinia striiformis f. sp. hordei).</title>
        <authorList>
            <person name="Xia C."/>
            <person name="Wang M."/>
            <person name="Yin C."/>
            <person name="Cornejo O.E."/>
            <person name="Hulbert S.H."/>
            <person name="Chen X."/>
        </authorList>
    </citation>
    <scope>NUCLEOTIDE SEQUENCE [LARGE SCALE GENOMIC DNA]</scope>
    <source>
        <strain evidence="3">93TX-2</strain>
    </source>
</reference>
<keyword evidence="3" id="KW-1185">Reference proteome</keyword>
<protein>
    <submittedName>
        <fullName evidence="2">Uncharacterized protein</fullName>
    </submittedName>
</protein>
<dbReference type="Proteomes" id="UP000238274">
    <property type="component" value="Unassembled WGS sequence"/>
</dbReference>
<dbReference type="VEuPathDB" id="FungiDB:PSTT_07259"/>
<feature type="compositionally biased region" description="Pro residues" evidence="1">
    <location>
        <begin position="1"/>
        <end position="10"/>
    </location>
</feature>
<evidence type="ECO:0000313" key="3">
    <source>
        <dbReference type="Proteomes" id="UP000238274"/>
    </source>
</evidence>
<evidence type="ECO:0000313" key="2">
    <source>
        <dbReference type="EMBL" id="POW18790.1"/>
    </source>
</evidence>
<dbReference type="VEuPathDB" id="FungiDB:PSHT_05415"/>
<comment type="caution">
    <text evidence="2">The sequence shown here is derived from an EMBL/GenBank/DDBJ whole genome shotgun (WGS) entry which is preliminary data.</text>
</comment>
<accession>A0A2S4WAJ9</accession>
<dbReference type="AlphaFoldDB" id="A0A2S4WAJ9"/>
<sequence length="70" mass="7738">MPDHQTPPPLTTRLKEDLPLSTDGLTGEGCGRSTEENLHMLAMICRRDHKHGTNRPRVCLVGSPGHQRSP</sequence>
<name>A0A2S4WAJ9_9BASI</name>
<reference evidence="2 3" key="1">
    <citation type="submission" date="2017-12" db="EMBL/GenBank/DDBJ databases">
        <title>Gene loss provides genomic basis for host adaptation in cereal stripe rust fungi.</title>
        <authorList>
            <person name="Xia C."/>
        </authorList>
    </citation>
    <scope>NUCLEOTIDE SEQUENCE [LARGE SCALE GENOMIC DNA]</scope>
    <source>
        <strain evidence="2 3">93TX-2</strain>
    </source>
</reference>
<reference evidence="3" key="3">
    <citation type="journal article" date="2018" name="Mol. Plant Microbe Interact.">
        <title>Genome sequence resources for the wheat stripe rust pathogen (Puccinia striiformis f. sp. tritici) and the barley stripe rust pathogen (Puccinia striiformis f. sp. hordei).</title>
        <authorList>
            <person name="Xia C."/>
            <person name="Wang M."/>
            <person name="Yin C."/>
            <person name="Cornejo O.E."/>
            <person name="Hulbert S.H."/>
            <person name="Chen X."/>
        </authorList>
    </citation>
    <scope>NUCLEOTIDE SEQUENCE [LARGE SCALE GENOMIC DNA]</scope>
    <source>
        <strain evidence="3">93TX-2</strain>
    </source>
</reference>